<dbReference type="Gene3D" id="1.10.760.10">
    <property type="entry name" value="Cytochrome c-like domain"/>
    <property type="match status" value="2"/>
</dbReference>
<keyword evidence="12" id="KW-1185">Reference proteome</keyword>
<comment type="PTM">
    <text evidence="8">Binds 2 heme c groups covalently per subunit.</text>
</comment>
<dbReference type="PANTHER" id="PTHR33751">
    <property type="entry name" value="CBB3-TYPE CYTOCHROME C OXIDASE SUBUNIT FIXP"/>
    <property type="match status" value="1"/>
</dbReference>
<feature type="binding site" description="axial binding residue" evidence="9">
    <location>
        <position position="47"/>
    </location>
    <ligand>
        <name>heme c</name>
        <dbReference type="ChEBI" id="CHEBI:61717"/>
        <label>1</label>
    </ligand>
    <ligandPart>
        <name>Fe</name>
        <dbReference type="ChEBI" id="CHEBI:18248"/>
    </ligandPart>
</feature>
<dbReference type="PIRSF" id="PIRSF000005">
    <property type="entry name" value="Cytochrome_c4"/>
    <property type="match status" value="1"/>
</dbReference>
<dbReference type="EMBL" id="AP022853">
    <property type="protein sequence ID" value="BCB27121.1"/>
    <property type="molecule type" value="Genomic_DNA"/>
</dbReference>
<dbReference type="GO" id="GO:0020037">
    <property type="term" value="F:heme binding"/>
    <property type="evidence" value="ECO:0007669"/>
    <property type="project" value="InterPro"/>
</dbReference>
<name>A0A6F8VD92_9PROT</name>
<evidence type="ECO:0000256" key="1">
    <source>
        <dbReference type="ARBA" id="ARBA00004418"/>
    </source>
</evidence>
<feature type="domain" description="Cytochrome c" evidence="10">
    <location>
        <begin position="20"/>
        <end position="113"/>
    </location>
</feature>
<evidence type="ECO:0000256" key="7">
    <source>
        <dbReference type="ARBA" id="ARBA00023004"/>
    </source>
</evidence>
<evidence type="ECO:0000256" key="8">
    <source>
        <dbReference type="PIRSR" id="PIRSR000005-1"/>
    </source>
</evidence>
<dbReference type="RefSeq" id="WP_173064177.1">
    <property type="nucleotide sequence ID" value="NZ_AP022853.1"/>
</dbReference>
<dbReference type="GO" id="GO:0042597">
    <property type="term" value="C:periplasmic space"/>
    <property type="evidence" value="ECO:0007669"/>
    <property type="project" value="UniProtKB-SubCell"/>
</dbReference>
<feature type="binding site" description="axial binding residue" evidence="9">
    <location>
        <position position="187"/>
    </location>
    <ligand>
        <name>heme c</name>
        <dbReference type="ChEBI" id="CHEBI:61717"/>
        <label>2</label>
    </ligand>
    <ligandPart>
        <name>Fe</name>
        <dbReference type="ChEBI" id="CHEBI:18248"/>
    </ligandPart>
</feature>
<evidence type="ECO:0000256" key="5">
    <source>
        <dbReference type="ARBA" id="ARBA00022764"/>
    </source>
</evidence>
<feature type="binding site" description="covalent" evidence="8">
    <location>
        <position position="147"/>
    </location>
    <ligand>
        <name>heme c</name>
        <dbReference type="ChEBI" id="CHEBI:61717"/>
        <label>2</label>
    </ligand>
</feature>
<keyword evidence="6" id="KW-0249">Electron transport</keyword>
<dbReference type="InterPro" id="IPR009056">
    <property type="entry name" value="Cyt_c-like_dom"/>
</dbReference>
<organism evidence="11 12">
    <name type="scientific">Sulfurimicrobium lacus</name>
    <dbReference type="NCBI Taxonomy" id="2715678"/>
    <lineage>
        <taxon>Bacteria</taxon>
        <taxon>Pseudomonadati</taxon>
        <taxon>Pseudomonadota</taxon>
        <taxon>Betaproteobacteria</taxon>
        <taxon>Nitrosomonadales</taxon>
        <taxon>Sulfuricellaceae</taxon>
        <taxon>Sulfurimicrobium</taxon>
    </lineage>
</organism>
<protein>
    <submittedName>
        <fullName evidence="11">Cytochrome c</fullName>
    </submittedName>
</protein>
<evidence type="ECO:0000256" key="6">
    <source>
        <dbReference type="ARBA" id="ARBA00022982"/>
    </source>
</evidence>
<feature type="binding site" description="covalent" evidence="8">
    <location>
        <position position="43"/>
    </location>
    <ligand>
        <name>heme c</name>
        <dbReference type="ChEBI" id="CHEBI:61717"/>
        <label>1</label>
    </ligand>
</feature>
<dbReference type="InterPro" id="IPR024167">
    <property type="entry name" value="Cytochrome_c4-like"/>
</dbReference>
<evidence type="ECO:0000313" key="11">
    <source>
        <dbReference type="EMBL" id="BCB27121.1"/>
    </source>
</evidence>
<keyword evidence="2" id="KW-0813">Transport</keyword>
<evidence type="ECO:0000256" key="3">
    <source>
        <dbReference type="ARBA" id="ARBA00022617"/>
    </source>
</evidence>
<dbReference type="InterPro" id="IPR050597">
    <property type="entry name" value="Cytochrome_c_Oxidase_Subunit"/>
</dbReference>
<feature type="binding site" description="covalent" evidence="8">
    <location>
        <position position="46"/>
    </location>
    <ligand>
        <name>heme c</name>
        <dbReference type="ChEBI" id="CHEBI:61717"/>
        <label>1</label>
    </ligand>
</feature>
<feature type="binding site" description="axial binding residue" evidence="9">
    <location>
        <position position="148"/>
    </location>
    <ligand>
        <name>heme c</name>
        <dbReference type="ChEBI" id="CHEBI:61717"/>
        <label>2</label>
    </ligand>
    <ligandPart>
        <name>Fe</name>
        <dbReference type="ChEBI" id="CHEBI:18248"/>
    </ligandPart>
</feature>
<gene>
    <name evidence="11" type="ORF">SKTS_20070</name>
</gene>
<dbReference type="InterPro" id="IPR036909">
    <property type="entry name" value="Cyt_c-like_dom_sf"/>
</dbReference>
<accession>A0A6F8VD92</accession>
<evidence type="ECO:0000313" key="12">
    <source>
        <dbReference type="Proteomes" id="UP000502260"/>
    </source>
</evidence>
<keyword evidence="3 8" id="KW-0349">Heme</keyword>
<evidence type="ECO:0000256" key="2">
    <source>
        <dbReference type="ARBA" id="ARBA00022448"/>
    </source>
</evidence>
<dbReference type="AlphaFoldDB" id="A0A6F8VD92"/>
<dbReference type="PANTHER" id="PTHR33751:SF9">
    <property type="entry name" value="CYTOCHROME C4"/>
    <property type="match status" value="1"/>
</dbReference>
<proteinExistence type="predicted"/>
<feature type="binding site" description="axial binding residue" evidence="9">
    <location>
        <position position="90"/>
    </location>
    <ligand>
        <name>heme c</name>
        <dbReference type="ChEBI" id="CHEBI:61717"/>
        <label>1</label>
    </ligand>
    <ligandPart>
        <name>Fe</name>
        <dbReference type="ChEBI" id="CHEBI:18248"/>
    </ligandPart>
</feature>
<dbReference type="SUPFAM" id="SSF46626">
    <property type="entry name" value="Cytochrome c"/>
    <property type="match status" value="2"/>
</dbReference>
<feature type="domain" description="Cytochrome c" evidence="10">
    <location>
        <begin position="123"/>
        <end position="210"/>
    </location>
</feature>
<keyword evidence="5" id="KW-0574">Periplasm</keyword>
<dbReference type="PROSITE" id="PS51007">
    <property type="entry name" value="CYTC"/>
    <property type="match status" value="2"/>
</dbReference>
<dbReference type="KEGG" id="slac:SKTS_20070"/>
<dbReference type="Pfam" id="PF00034">
    <property type="entry name" value="Cytochrom_C"/>
    <property type="match status" value="2"/>
</dbReference>
<evidence type="ECO:0000259" key="10">
    <source>
        <dbReference type="PROSITE" id="PS51007"/>
    </source>
</evidence>
<comment type="subcellular location">
    <subcellularLocation>
        <location evidence="1">Periplasm</location>
    </subcellularLocation>
</comment>
<keyword evidence="7 9" id="KW-0408">Iron</keyword>
<feature type="binding site" description="covalent" evidence="8">
    <location>
        <position position="144"/>
    </location>
    <ligand>
        <name>heme c</name>
        <dbReference type="ChEBI" id="CHEBI:61717"/>
        <label>2</label>
    </ligand>
</feature>
<evidence type="ECO:0000256" key="4">
    <source>
        <dbReference type="ARBA" id="ARBA00022723"/>
    </source>
</evidence>
<evidence type="ECO:0000256" key="9">
    <source>
        <dbReference type="PIRSR" id="PIRSR000005-2"/>
    </source>
</evidence>
<dbReference type="GO" id="GO:0009055">
    <property type="term" value="F:electron transfer activity"/>
    <property type="evidence" value="ECO:0007669"/>
    <property type="project" value="InterPro"/>
</dbReference>
<dbReference type="Proteomes" id="UP000502260">
    <property type="component" value="Chromosome"/>
</dbReference>
<sequence length="213" mass="23137">MKKILLTLAVGLAVGSSGCSNIERSRDLANPNVPASVTAVQVCSNCHGIDGNSVSPNFPRLAAQQPAYIVEQLTNFRGQHRADPAGFEYMWGLSHHLTDDQIKGLADYFSKQVAQPNAPVDAKLAAAGKEIYEKGLPAKEAPPCIACHGPKGEGLANFPRLADQHQDYMIKQLQVFQRTDERPNTPMTQVAHLLSLEEMKAVTGYLQAFPSDK</sequence>
<reference evidence="12" key="1">
    <citation type="submission" date="2020-03" db="EMBL/GenBank/DDBJ databases">
        <title>Complete genome sequence of sulfur-oxidizing bacterium skT11.</title>
        <authorList>
            <person name="Kanda M."/>
            <person name="Kojima H."/>
            <person name="Fukui M."/>
        </authorList>
    </citation>
    <scope>NUCLEOTIDE SEQUENCE [LARGE SCALE GENOMIC DNA]</scope>
    <source>
        <strain evidence="12">skT11</strain>
    </source>
</reference>
<keyword evidence="4 9" id="KW-0479">Metal-binding</keyword>
<dbReference type="GO" id="GO:0005506">
    <property type="term" value="F:iron ion binding"/>
    <property type="evidence" value="ECO:0007669"/>
    <property type="project" value="InterPro"/>
</dbReference>
<dbReference type="PROSITE" id="PS51257">
    <property type="entry name" value="PROKAR_LIPOPROTEIN"/>
    <property type="match status" value="1"/>
</dbReference>